<dbReference type="EMBL" id="JACLAU010000030">
    <property type="protein sequence ID" value="MBC2652954.1"/>
    <property type="molecule type" value="Genomic_DNA"/>
</dbReference>
<dbReference type="Pfam" id="PF12706">
    <property type="entry name" value="Lactamase_B_2"/>
    <property type="match status" value="1"/>
</dbReference>
<proteinExistence type="predicted"/>
<dbReference type="InterPro" id="IPR001279">
    <property type="entry name" value="Metallo-B-lactamas"/>
</dbReference>
<dbReference type="PANTHER" id="PTHR46018">
    <property type="entry name" value="ZINC PHOSPHODIESTERASE ELAC PROTEIN 1"/>
    <property type="match status" value="1"/>
</dbReference>
<dbReference type="SUPFAM" id="SSF56281">
    <property type="entry name" value="Metallo-hydrolase/oxidoreductase"/>
    <property type="match status" value="1"/>
</dbReference>
<keyword evidence="1 3" id="KW-0378">Hydrolase</keyword>
<dbReference type="InterPro" id="IPR044094">
    <property type="entry name" value="AtsA-like_MBL-fold"/>
</dbReference>
<sequence>MTTGPGQLPVPSPGSVLLLGTSGGPLARADRAGIATLLTIGGQTYLVDAGEGVVHQLGRAGMQAPAAPLVFLTHLHDDHTVGLTGLASFSYTLRSPRLDVYGPAGTSDLVQGVILTMGPSARIRGAEQGFQRTPGDFVLAHEYAAGPIFQDAHVRVSALANSHYEFPQGSPAAANQSYSLRFDAPGRSIVFTGDTGPSAALAQFAKGADVLVSEMASHADRASVPPNLRPHMDREHLSPLEVGKLAAAAGVKTLILTHIGVTGPSDIRDVRRAFAGRIIVGSDMLRMPF</sequence>
<dbReference type="SMART" id="SM00849">
    <property type="entry name" value="Lactamase_B"/>
    <property type="match status" value="1"/>
</dbReference>
<comment type="caution">
    <text evidence="3">The sequence shown here is derived from an EMBL/GenBank/DDBJ whole genome shotgun (WGS) entry which is preliminary data.</text>
</comment>
<organism evidence="3 4">
    <name type="scientific">Novosphingobium aerophilum</name>
    <dbReference type="NCBI Taxonomy" id="2839843"/>
    <lineage>
        <taxon>Bacteria</taxon>
        <taxon>Pseudomonadati</taxon>
        <taxon>Pseudomonadota</taxon>
        <taxon>Alphaproteobacteria</taxon>
        <taxon>Sphingomonadales</taxon>
        <taxon>Sphingomonadaceae</taxon>
        <taxon>Novosphingobium</taxon>
    </lineage>
</organism>
<evidence type="ECO:0000259" key="2">
    <source>
        <dbReference type="SMART" id="SM00849"/>
    </source>
</evidence>
<gene>
    <name evidence="3" type="ORF">H7F49_14750</name>
</gene>
<dbReference type="CDD" id="cd07719">
    <property type="entry name" value="arylsulfatase_AtsA-like_MBL-fold"/>
    <property type="match status" value="1"/>
</dbReference>
<name>A0A7X1KD45_9SPHN</name>
<accession>A0A7X1KD45</accession>
<evidence type="ECO:0000313" key="4">
    <source>
        <dbReference type="Proteomes" id="UP000520156"/>
    </source>
</evidence>
<reference evidence="3 4" key="1">
    <citation type="submission" date="2020-08" db="EMBL/GenBank/DDBJ databases">
        <title>The genome sequence of Novosphingobium flavum 4Y4.</title>
        <authorList>
            <person name="Liu Y."/>
        </authorList>
    </citation>
    <scope>NUCLEOTIDE SEQUENCE [LARGE SCALE GENOMIC DNA]</scope>
    <source>
        <strain evidence="3 4">4Y4</strain>
    </source>
</reference>
<dbReference type="AlphaFoldDB" id="A0A7X1KD45"/>
<dbReference type="GO" id="GO:0042781">
    <property type="term" value="F:3'-tRNA processing endoribonuclease activity"/>
    <property type="evidence" value="ECO:0007669"/>
    <property type="project" value="TreeGrafter"/>
</dbReference>
<dbReference type="RefSeq" id="WP_185684341.1">
    <property type="nucleotide sequence ID" value="NZ_JACLAU010000030.1"/>
</dbReference>
<evidence type="ECO:0000313" key="3">
    <source>
        <dbReference type="EMBL" id="MBC2652954.1"/>
    </source>
</evidence>
<dbReference type="Gene3D" id="3.60.15.10">
    <property type="entry name" value="Ribonuclease Z/Hydroxyacylglutathione hydrolase-like"/>
    <property type="match status" value="1"/>
</dbReference>
<dbReference type="InterPro" id="IPR036866">
    <property type="entry name" value="RibonucZ/Hydroxyglut_hydro"/>
</dbReference>
<keyword evidence="4" id="KW-1185">Reference proteome</keyword>
<protein>
    <submittedName>
        <fullName evidence="3">MBL fold metallo-hydrolase</fullName>
    </submittedName>
</protein>
<dbReference type="PANTHER" id="PTHR46018:SF2">
    <property type="entry name" value="ZINC PHOSPHODIESTERASE ELAC PROTEIN 1"/>
    <property type="match status" value="1"/>
</dbReference>
<feature type="domain" description="Metallo-beta-lactamase" evidence="2">
    <location>
        <begin position="32"/>
        <end position="232"/>
    </location>
</feature>
<dbReference type="Proteomes" id="UP000520156">
    <property type="component" value="Unassembled WGS sequence"/>
</dbReference>
<evidence type="ECO:0000256" key="1">
    <source>
        <dbReference type="ARBA" id="ARBA00022801"/>
    </source>
</evidence>